<protein>
    <recommendedName>
        <fullName evidence="3">Formamidase</fullName>
    </recommendedName>
</protein>
<dbReference type="GO" id="GO:0016811">
    <property type="term" value="F:hydrolase activity, acting on carbon-nitrogen (but not peptide) bonds, in linear amides"/>
    <property type="evidence" value="ECO:0007669"/>
    <property type="project" value="InterPro"/>
</dbReference>
<dbReference type="PANTHER" id="PTHR31891">
    <property type="entry name" value="FORMAMIDASE C869.04-RELATED"/>
    <property type="match status" value="1"/>
</dbReference>
<evidence type="ECO:0008006" key="3">
    <source>
        <dbReference type="Google" id="ProtNLM"/>
    </source>
</evidence>
<dbReference type="Pfam" id="PF03069">
    <property type="entry name" value="FmdA_AmdA"/>
    <property type="match status" value="1"/>
</dbReference>
<reference evidence="1 2" key="1">
    <citation type="submission" date="2014-02" db="EMBL/GenBank/DDBJ databases">
        <title>Transposable element dynamics among asymbiotic and ectomycorrhizal Amanita fungi.</title>
        <authorList>
            <consortium name="DOE Joint Genome Institute"/>
            <person name="Hess J."/>
            <person name="Skrede I."/>
            <person name="Wolfe B."/>
            <person name="LaButti K."/>
            <person name="Ohm R.A."/>
            <person name="Grigoriev I.V."/>
            <person name="Pringle A."/>
        </authorList>
    </citation>
    <scope>NUCLEOTIDE SEQUENCE [LARGE SCALE GENOMIC DNA]</scope>
    <source>
        <strain evidence="1 2">SKay4041</strain>
    </source>
</reference>
<sequence>MRTKSPITDTTIWFQSFRAAESKLHLVVRERPPSNESYLLRGCIIVGSDPDIPPFATVKAGETFNVECVDWTGAQIGNNDTSDDIKNVDLTKIHNLSGPIAVEGAEPGDCLVLDILDVRPFDKMPWGYTGIFELENGGGLFAREFNSKAAKAIWDLDGIYATSRHIPGVRFAGVSHPGLIGTAPSAELLATWNKREVGLIEAHANAVPPVAFGPNSVGAYVGQDLDSSLREKIAREGARTIPGREHGGNCDIKNLSRGSRCYFPVFVKGANLSVGDLHFSQGDCFQMSFCGAIEMAGIITLKASIIKGGVEKFALKQPIFLPSPIDPMYSQKLVFEGLSVDIHGDGKQYNMDATVAYKQAALNAIAYLRKLGYTREQAYLLLSAAPVESHVGALVDSPNACVTLAIPTGIFEFDILPKSEGIERRDLGQCAIRSDGIH</sequence>
<dbReference type="Proteomes" id="UP000242287">
    <property type="component" value="Unassembled WGS sequence"/>
</dbReference>
<dbReference type="STRING" id="703135.A0A2A9NLA2"/>
<dbReference type="AlphaFoldDB" id="A0A2A9NLA2"/>
<dbReference type="NCBIfam" id="NF045496">
    <property type="entry name" value="FormamaseFmdA"/>
    <property type="match status" value="1"/>
</dbReference>
<dbReference type="OrthoDB" id="9975579at2759"/>
<dbReference type="Gene3D" id="2.60.120.580">
    <property type="entry name" value="Acetamidase/Formamidase-like domains"/>
    <property type="match status" value="1"/>
</dbReference>
<dbReference type="InterPro" id="IPR054833">
    <property type="entry name" value="FormamaseFmdA"/>
</dbReference>
<organism evidence="1 2">
    <name type="scientific">Amanita thiersii Skay4041</name>
    <dbReference type="NCBI Taxonomy" id="703135"/>
    <lineage>
        <taxon>Eukaryota</taxon>
        <taxon>Fungi</taxon>
        <taxon>Dikarya</taxon>
        <taxon>Basidiomycota</taxon>
        <taxon>Agaricomycotina</taxon>
        <taxon>Agaricomycetes</taxon>
        <taxon>Agaricomycetidae</taxon>
        <taxon>Agaricales</taxon>
        <taxon>Pluteineae</taxon>
        <taxon>Amanitaceae</taxon>
        <taxon>Amanita</taxon>
    </lineage>
</organism>
<dbReference type="InterPro" id="IPR004304">
    <property type="entry name" value="FmdA_AmdA"/>
</dbReference>
<evidence type="ECO:0000313" key="2">
    <source>
        <dbReference type="Proteomes" id="UP000242287"/>
    </source>
</evidence>
<proteinExistence type="predicted"/>
<gene>
    <name evidence="1" type="ORF">AMATHDRAFT_81784</name>
</gene>
<dbReference type="PANTHER" id="PTHR31891:SF1">
    <property type="entry name" value="FORMAMIDASE C869.04-RELATED"/>
    <property type="match status" value="1"/>
</dbReference>
<evidence type="ECO:0000313" key="1">
    <source>
        <dbReference type="EMBL" id="PFH48482.1"/>
    </source>
</evidence>
<dbReference type="EMBL" id="KZ302061">
    <property type="protein sequence ID" value="PFH48482.1"/>
    <property type="molecule type" value="Genomic_DNA"/>
</dbReference>
<name>A0A2A9NLA2_9AGAR</name>
<accession>A0A2A9NLA2</accession>
<dbReference type="SUPFAM" id="SSF141130">
    <property type="entry name" value="Acetamidase/Formamidase-like"/>
    <property type="match status" value="1"/>
</dbReference>
<keyword evidence="2" id="KW-1185">Reference proteome</keyword>